<dbReference type="PANTHER" id="PTHR42920">
    <property type="entry name" value="OS03G0707200 PROTEIN-RELATED"/>
    <property type="match status" value="1"/>
</dbReference>
<comment type="caution">
    <text evidence="8">The sequence shown here is derived from an EMBL/GenBank/DDBJ whole genome shotgun (WGS) entry which is preliminary data.</text>
</comment>
<dbReference type="EMBL" id="VUNS01000019">
    <property type="protein sequence ID" value="MST98445.1"/>
    <property type="molecule type" value="Genomic_DNA"/>
</dbReference>
<evidence type="ECO:0000256" key="6">
    <source>
        <dbReference type="SAM" id="Phobius"/>
    </source>
</evidence>
<dbReference type="InterPro" id="IPR037185">
    <property type="entry name" value="EmrE-like"/>
</dbReference>
<keyword evidence="5 6" id="KW-0472">Membrane</keyword>
<dbReference type="RefSeq" id="WP_106051377.1">
    <property type="nucleotide sequence ID" value="NZ_DBFCGB010000035.1"/>
</dbReference>
<organism evidence="8 9">
    <name type="scientific">Victivallis lenta</name>
    <dbReference type="NCBI Taxonomy" id="2606640"/>
    <lineage>
        <taxon>Bacteria</taxon>
        <taxon>Pseudomonadati</taxon>
        <taxon>Lentisphaerota</taxon>
        <taxon>Lentisphaeria</taxon>
        <taxon>Victivallales</taxon>
        <taxon>Victivallaceae</taxon>
        <taxon>Victivallis</taxon>
    </lineage>
</organism>
<evidence type="ECO:0000259" key="7">
    <source>
        <dbReference type="Pfam" id="PF00892"/>
    </source>
</evidence>
<proteinExistence type="predicted"/>
<evidence type="ECO:0000256" key="4">
    <source>
        <dbReference type="ARBA" id="ARBA00022989"/>
    </source>
</evidence>
<dbReference type="PANTHER" id="PTHR42920:SF5">
    <property type="entry name" value="EAMA DOMAIN-CONTAINING PROTEIN"/>
    <property type="match status" value="1"/>
</dbReference>
<evidence type="ECO:0000313" key="9">
    <source>
        <dbReference type="Proteomes" id="UP000435649"/>
    </source>
</evidence>
<feature type="transmembrane region" description="Helical" evidence="6">
    <location>
        <begin position="95"/>
        <end position="116"/>
    </location>
</feature>
<evidence type="ECO:0000256" key="2">
    <source>
        <dbReference type="ARBA" id="ARBA00022475"/>
    </source>
</evidence>
<dbReference type="Proteomes" id="UP000435649">
    <property type="component" value="Unassembled WGS sequence"/>
</dbReference>
<feature type="transmembrane region" description="Helical" evidence="6">
    <location>
        <begin position="268"/>
        <end position="291"/>
    </location>
</feature>
<dbReference type="InterPro" id="IPR000620">
    <property type="entry name" value="EamA_dom"/>
</dbReference>
<feature type="transmembrane region" description="Helical" evidence="6">
    <location>
        <begin position="179"/>
        <end position="196"/>
    </location>
</feature>
<dbReference type="Pfam" id="PF00892">
    <property type="entry name" value="EamA"/>
    <property type="match status" value="2"/>
</dbReference>
<gene>
    <name evidence="8" type="ORF">FYJ85_15495</name>
</gene>
<evidence type="ECO:0000256" key="5">
    <source>
        <dbReference type="ARBA" id="ARBA00023136"/>
    </source>
</evidence>
<dbReference type="InterPro" id="IPR051258">
    <property type="entry name" value="Diverse_Substrate_Transporter"/>
</dbReference>
<dbReference type="Gene3D" id="1.10.3730.20">
    <property type="match status" value="1"/>
</dbReference>
<feature type="transmembrane region" description="Helical" evidence="6">
    <location>
        <begin position="216"/>
        <end position="237"/>
    </location>
</feature>
<keyword evidence="9" id="KW-1185">Reference proteome</keyword>
<evidence type="ECO:0000256" key="3">
    <source>
        <dbReference type="ARBA" id="ARBA00022692"/>
    </source>
</evidence>
<sequence>MNDKVKGFVVGAVAAATYGMNPLFALPLYKEGLSADSVLFYRYSMAVAMLGVIMKFTKQSFALKRRELLPLVIGGLLFSGSSLFLFLSYRHMDAGIASTILFVYPVMVAVIMALFFHEKITPVTVFSIVLALSGIALLYKGGDGGPLSFAGITLVMLSALAYAIYIVGVKVSALRELPGAVLTFYALLFGLSIYVVRLKFGLELQWIPSWTALANILMIAFLPTVISLVCTALAIRYIGATPTAILGALEPVTAVFFGVMVFGEQLTFRLATGIVMIIVSVSLIITGKAAAGRLNDAWFRLVKHYSRK</sequence>
<keyword evidence="4 6" id="KW-1133">Transmembrane helix</keyword>
<keyword evidence="2" id="KW-1003">Cell membrane</keyword>
<keyword evidence="3 6" id="KW-0812">Transmembrane</keyword>
<feature type="domain" description="EamA" evidence="7">
    <location>
        <begin position="150"/>
        <end position="285"/>
    </location>
</feature>
<comment type="subcellular location">
    <subcellularLocation>
        <location evidence="1">Cell membrane</location>
        <topology evidence="1">Multi-pass membrane protein</topology>
    </subcellularLocation>
</comment>
<feature type="transmembrane region" description="Helical" evidence="6">
    <location>
        <begin position="147"/>
        <end position="167"/>
    </location>
</feature>
<feature type="transmembrane region" description="Helical" evidence="6">
    <location>
        <begin position="7"/>
        <end position="26"/>
    </location>
</feature>
<feature type="transmembrane region" description="Helical" evidence="6">
    <location>
        <begin position="244"/>
        <end position="262"/>
    </location>
</feature>
<evidence type="ECO:0000313" key="8">
    <source>
        <dbReference type="EMBL" id="MST98445.1"/>
    </source>
</evidence>
<accession>A0A844G6C6</accession>
<dbReference type="GO" id="GO:0005886">
    <property type="term" value="C:plasma membrane"/>
    <property type="evidence" value="ECO:0007669"/>
    <property type="project" value="UniProtKB-SubCell"/>
</dbReference>
<dbReference type="SUPFAM" id="SSF103481">
    <property type="entry name" value="Multidrug resistance efflux transporter EmrE"/>
    <property type="match status" value="2"/>
</dbReference>
<feature type="domain" description="EamA" evidence="7">
    <location>
        <begin position="6"/>
        <end position="139"/>
    </location>
</feature>
<protein>
    <submittedName>
        <fullName evidence="8">DMT family transporter</fullName>
    </submittedName>
</protein>
<feature type="transmembrane region" description="Helical" evidence="6">
    <location>
        <begin position="68"/>
        <end position="89"/>
    </location>
</feature>
<feature type="transmembrane region" description="Helical" evidence="6">
    <location>
        <begin position="123"/>
        <end position="141"/>
    </location>
</feature>
<reference evidence="8 9" key="1">
    <citation type="submission" date="2019-08" db="EMBL/GenBank/DDBJ databases">
        <title>In-depth cultivation of the pig gut microbiome towards novel bacterial diversity and tailored functional studies.</title>
        <authorList>
            <person name="Wylensek D."/>
            <person name="Hitch T.C.A."/>
            <person name="Clavel T."/>
        </authorList>
    </citation>
    <scope>NUCLEOTIDE SEQUENCE [LARGE SCALE GENOMIC DNA]</scope>
    <source>
        <strain evidence="8 9">BBE-744-WT-12</strain>
    </source>
</reference>
<name>A0A844G6C6_9BACT</name>
<dbReference type="AlphaFoldDB" id="A0A844G6C6"/>
<evidence type="ECO:0000256" key="1">
    <source>
        <dbReference type="ARBA" id="ARBA00004651"/>
    </source>
</evidence>
<feature type="transmembrane region" description="Helical" evidence="6">
    <location>
        <begin position="38"/>
        <end position="56"/>
    </location>
</feature>